<sequence>MMEINSQNNRFIVLDSLPAYDVMYVPITPYKVNTYSEGLVIRFFKNDGTNWIANVHLGGKSFNHVRAFKKCNLLLIIAGGRCYLINPDNEHVYDSLDYVGFNSLIENPLGGFILEDSLGIMIFDEMGNHSYEYSISYGGFKNLTIQNNVLCGYALDLNSSYNQDYYFSLNLKSRKLKGGVPKSSGNSVTSWWRFW</sequence>
<proteinExistence type="predicted"/>
<dbReference type="AlphaFoldDB" id="A0A2S6IKZ1"/>
<keyword evidence="2" id="KW-1185">Reference proteome</keyword>
<protein>
    <submittedName>
        <fullName evidence="1">Uncharacterized protein</fullName>
    </submittedName>
</protein>
<dbReference type="EMBL" id="PTJE01000003">
    <property type="protein sequence ID" value="PPK94879.1"/>
    <property type="molecule type" value="Genomic_DNA"/>
</dbReference>
<gene>
    <name evidence="1" type="ORF">LY01_01632</name>
</gene>
<name>A0A2S6IKZ1_9FLAO</name>
<dbReference type="Proteomes" id="UP000239002">
    <property type="component" value="Unassembled WGS sequence"/>
</dbReference>
<evidence type="ECO:0000313" key="1">
    <source>
        <dbReference type="EMBL" id="PPK94879.1"/>
    </source>
</evidence>
<reference evidence="1 2" key="1">
    <citation type="submission" date="2018-02" db="EMBL/GenBank/DDBJ databases">
        <title>Genomic Encyclopedia of Archaeal and Bacterial Type Strains, Phase II (KMG-II): from individual species to whole genera.</title>
        <authorList>
            <person name="Goeker M."/>
        </authorList>
    </citation>
    <scope>NUCLEOTIDE SEQUENCE [LARGE SCALE GENOMIC DNA]</scope>
    <source>
        <strain evidence="1 2">DSM 16809</strain>
    </source>
</reference>
<accession>A0A2S6IKZ1</accession>
<comment type="caution">
    <text evidence="1">The sequence shown here is derived from an EMBL/GenBank/DDBJ whole genome shotgun (WGS) entry which is preliminary data.</text>
</comment>
<evidence type="ECO:0000313" key="2">
    <source>
        <dbReference type="Proteomes" id="UP000239002"/>
    </source>
</evidence>
<organism evidence="1 2">
    <name type="scientific">Nonlabens xylanidelens</name>
    <dbReference type="NCBI Taxonomy" id="191564"/>
    <lineage>
        <taxon>Bacteria</taxon>
        <taxon>Pseudomonadati</taxon>
        <taxon>Bacteroidota</taxon>
        <taxon>Flavobacteriia</taxon>
        <taxon>Flavobacteriales</taxon>
        <taxon>Flavobacteriaceae</taxon>
        <taxon>Nonlabens</taxon>
    </lineage>
</organism>